<dbReference type="AlphaFoldDB" id="A0A0A9DSI1"/>
<sequence length="95" mass="9964">MSANSLASPFIFVRSCIAPSLVPFTFVLDSSALFVFVCLVSVLGSLATLLSLEDFFDASGPCPLLLAFLLSISSRNFASISLLGAYLGKLEGSHA</sequence>
<dbReference type="EMBL" id="GBRH01207124">
    <property type="protein sequence ID" value="JAD90771.1"/>
    <property type="molecule type" value="Transcribed_RNA"/>
</dbReference>
<evidence type="ECO:0000313" key="2">
    <source>
        <dbReference type="EMBL" id="JAD90771.1"/>
    </source>
</evidence>
<keyword evidence="1" id="KW-1133">Transmembrane helix</keyword>
<feature type="transmembrane region" description="Helical" evidence="1">
    <location>
        <begin position="33"/>
        <end position="52"/>
    </location>
</feature>
<feature type="transmembrane region" description="Helical" evidence="1">
    <location>
        <begin position="6"/>
        <end position="26"/>
    </location>
</feature>
<accession>A0A0A9DSI1</accession>
<keyword evidence="1" id="KW-0472">Membrane</keyword>
<keyword evidence="1" id="KW-0812">Transmembrane</keyword>
<reference evidence="2" key="2">
    <citation type="journal article" date="2015" name="Data Brief">
        <title>Shoot transcriptome of the giant reed, Arundo donax.</title>
        <authorList>
            <person name="Barrero R.A."/>
            <person name="Guerrero F.D."/>
            <person name="Moolhuijzen P."/>
            <person name="Goolsby J.A."/>
            <person name="Tidwell J."/>
            <person name="Bellgard S.E."/>
            <person name="Bellgard M.I."/>
        </authorList>
    </citation>
    <scope>NUCLEOTIDE SEQUENCE</scope>
    <source>
        <tissue evidence="2">Shoot tissue taken approximately 20 cm above the soil surface</tissue>
    </source>
</reference>
<proteinExistence type="predicted"/>
<reference evidence="2" key="1">
    <citation type="submission" date="2014-09" db="EMBL/GenBank/DDBJ databases">
        <authorList>
            <person name="Magalhaes I.L.F."/>
            <person name="Oliveira U."/>
            <person name="Santos F.R."/>
            <person name="Vidigal T.H.D.A."/>
            <person name="Brescovit A.D."/>
            <person name="Santos A.J."/>
        </authorList>
    </citation>
    <scope>NUCLEOTIDE SEQUENCE</scope>
    <source>
        <tissue evidence="2">Shoot tissue taken approximately 20 cm above the soil surface</tissue>
    </source>
</reference>
<protein>
    <submittedName>
        <fullName evidence="2">Uncharacterized protein</fullName>
    </submittedName>
</protein>
<evidence type="ECO:0000256" key="1">
    <source>
        <dbReference type="SAM" id="Phobius"/>
    </source>
</evidence>
<feature type="transmembrane region" description="Helical" evidence="1">
    <location>
        <begin position="64"/>
        <end position="87"/>
    </location>
</feature>
<organism evidence="2">
    <name type="scientific">Arundo donax</name>
    <name type="common">Giant reed</name>
    <name type="synonym">Donax arundinaceus</name>
    <dbReference type="NCBI Taxonomy" id="35708"/>
    <lineage>
        <taxon>Eukaryota</taxon>
        <taxon>Viridiplantae</taxon>
        <taxon>Streptophyta</taxon>
        <taxon>Embryophyta</taxon>
        <taxon>Tracheophyta</taxon>
        <taxon>Spermatophyta</taxon>
        <taxon>Magnoliopsida</taxon>
        <taxon>Liliopsida</taxon>
        <taxon>Poales</taxon>
        <taxon>Poaceae</taxon>
        <taxon>PACMAD clade</taxon>
        <taxon>Arundinoideae</taxon>
        <taxon>Arundineae</taxon>
        <taxon>Arundo</taxon>
    </lineage>
</organism>
<name>A0A0A9DSI1_ARUDO</name>